<keyword evidence="5 7" id="KW-1133">Transmembrane helix</keyword>
<sequence length="524" mass="59704">MKINLLNKLTYLPLVLLLGLFGVTGILGVDFGHQWDEPIFLTSLKISLETGVFLPHSYIYPSVSYDLSLLGIVPDIIGYYLVNPEPTVGGLNKYLVDSANSHDFLLRLRVLFLLVSSLTIIWTYLTVISWRKNSLEALLAAALVGLSWEVAYHSRWIAPNVIMAQFGMMTIMLLFFAAKAQNNQNKRFWLRLAAVAAALACATKYQAGLFLLPVWMGTLFFTRTFKIKFIVIVETFFIFGLAYYIVSPGTFLEAYQSIQHLKLVALIYNEAGHAGYTTHSGLEHLHLMANYFALVIFSKYSLISLFFFMMSIVGTIYLIKERKIISWVALGFPILYILYLSLQIKVMIVRNLVVLIPFFAIFAARGVFVLQNRFFNKNSLFRAGFATFIITLLLINTFWLIQSTASIVNRHKTNYIQQLAEFIEGNQDKRFLVSTQVLNDLSSLHGKIPSLVTNVPEQAEIAVFYSSEVSNWNAWTANQFNYTLTWFGPDEVNFNYYPSWAGDRRIVVMSVDKLQNLASLIKWQ</sequence>
<dbReference type="Proteomes" id="UP000031623">
    <property type="component" value="Chromosome"/>
</dbReference>
<evidence type="ECO:0000256" key="6">
    <source>
        <dbReference type="ARBA" id="ARBA00023136"/>
    </source>
</evidence>
<feature type="transmembrane region" description="Helical" evidence="7">
    <location>
        <begin position="134"/>
        <end position="151"/>
    </location>
</feature>
<feature type="transmembrane region" description="Helical" evidence="7">
    <location>
        <begin position="157"/>
        <end position="176"/>
    </location>
</feature>
<name>A0A090AEH4_9GAMM</name>
<evidence type="ECO:0000256" key="3">
    <source>
        <dbReference type="ARBA" id="ARBA00022679"/>
    </source>
</evidence>
<dbReference type="GO" id="GO:0016020">
    <property type="term" value="C:membrane"/>
    <property type="evidence" value="ECO:0007669"/>
    <property type="project" value="InterPro"/>
</dbReference>
<feature type="transmembrane region" description="Helical" evidence="7">
    <location>
        <begin position="324"/>
        <end position="342"/>
    </location>
</feature>
<evidence type="ECO:0000313" key="10">
    <source>
        <dbReference type="Proteomes" id="UP000031623"/>
    </source>
</evidence>
<evidence type="ECO:0000256" key="7">
    <source>
        <dbReference type="SAM" id="Phobius"/>
    </source>
</evidence>
<evidence type="ECO:0000256" key="1">
    <source>
        <dbReference type="ARBA" id="ARBA00004127"/>
    </source>
</evidence>
<dbReference type="OrthoDB" id="9848980at2"/>
<dbReference type="HOGENOM" id="CLU_519655_0_0_6"/>
<feature type="transmembrane region" description="Helical" evidence="7">
    <location>
        <begin position="188"/>
        <end position="207"/>
    </location>
</feature>
<evidence type="ECO:0000256" key="5">
    <source>
        <dbReference type="ARBA" id="ARBA00022989"/>
    </source>
</evidence>
<keyword evidence="2" id="KW-0328">Glycosyltransferase</keyword>
<keyword evidence="3" id="KW-0808">Transferase</keyword>
<feature type="transmembrane region" description="Helical" evidence="7">
    <location>
        <begin position="227"/>
        <end position="246"/>
    </location>
</feature>
<organism evidence="9 10">
    <name type="scientific">Thioploca ingrica</name>
    <dbReference type="NCBI Taxonomy" id="40754"/>
    <lineage>
        <taxon>Bacteria</taxon>
        <taxon>Pseudomonadati</taxon>
        <taxon>Pseudomonadota</taxon>
        <taxon>Gammaproteobacteria</taxon>
        <taxon>Thiotrichales</taxon>
        <taxon>Thiotrichaceae</taxon>
        <taxon>Thioploca</taxon>
    </lineage>
</organism>
<evidence type="ECO:0000256" key="2">
    <source>
        <dbReference type="ARBA" id="ARBA00022676"/>
    </source>
</evidence>
<feature type="domain" description="ArnT-like N-terminal" evidence="8">
    <location>
        <begin position="107"/>
        <end position="218"/>
    </location>
</feature>
<evidence type="ECO:0000313" key="9">
    <source>
        <dbReference type="EMBL" id="BAP55314.1"/>
    </source>
</evidence>
<dbReference type="AlphaFoldDB" id="A0A090AEH4"/>
<comment type="subcellular location">
    <subcellularLocation>
        <location evidence="1">Endomembrane system</location>
        <topology evidence="1">Multi-pass membrane protein</topology>
    </subcellularLocation>
</comment>
<dbReference type="InterPro" id="IPR003342">
    <property type="entry name" value="ArnT-like_N"/>
</dbReference>
<feature type="transmembrane region" description="Helical" evidence="7">
    <location>
        <begin position="349"/>
        <end position="368"/>
    </location>
</feature>
<accession>A0A090AEH4</accession>
<feature type="transmembrane region" description="Helical" evidence="7">
    <location>
        <begin position="291"/>
        <end position="318"/>
    </location>
</feature>
<keyword evidence="10" id="KW-1185">Reference proteome</keyword>
<evidence type="ECO:0000259" key="8">
    <source>
        <dbReference type="Pfam" id="PF02366"/>
    </source>
</evidence>
<dbReference type="GO" id="GO:0012505">
    <property type="term" value="C:endomembrane system"/>
    <property type="evidence" value="ECO:0007669"/>
    <property type="project" value="UniProtKB-SubCell"/>
</dbReference>
<dbReference type="Pfam" id="PF02366">
    <property type="entry name" value="PMT"/>
    <property type="match status" value="1"/>
</dbReference>
<dbReference type="EMBL" id="AP014633">
    <property type="protein sequence ID" value="BAP55314.1"/>
    <property type="molecule type" value="Genomic_DNA"/>
</dbReference>
<feature type="transmembrane region" description="Helical" evidence="7">
    <location>
        <begin position="104"/>
        <end position="127"/>
    </location>
</feature>
<dbReference type="KEGG" id="tig:THII_1017"/>
<protein>
    <recommendedName>
        <fullName evidence="8">ArnT-like N-terminal domain-containing protein</fullName>
    </recommendedName>
</protein>
<keyword evidence="4 7" id="KW-0812">Transmembrane</keyword>
<feature type="transmembrane region" description="Helical" evidence="7">
    <location>
        <begin position="380"/>
        <end position="401"/>
    </location>
</feature>
<dbReference type="GO" id="GO:0000030">
    <property type="term" value="F:mannosyltransferase activity"/>
    <property type="evidence" value="ECO:0007669"/>
    <property type="project" value="InterPro"/>
</dbReference>
<dbReference type="GO" id="GO:0006493">
    <property type="term" value="P:protein O-linked glycosylation"/>
    <property type="evidence" value="ECO:0007669"/>
    <property type="project" value="InterPro"/>
</dbReference>
<proteinExistence type="predicted"/>
<evidence type="ECO:0000256" key="4">
    <source>
        <dbReference type="ARBA" id="ARBA00022692"/>
    </source>
</evidence>
<keyword evidence="6 7" id="KW-0472">Membrane</keyword>
<gene>
    <name evidence="9" type="ORF">THII_1017</name>
</gene>
<reference evidence="9 10" key="1">
    <citation type="journal article" date="2014" name="ISME J.">
        <title>Ecophysiology of Thioploca ingrica as revealed by the complete genome sequence supplemented with proteomic evidence.</title>
        <authorList>
            <person name="Kojima H."/>
            <person name="Ogura Y."/>
            <person name="Yamamoto N."/>
            <person name="Togashi T."/>
            <person name="Mori H."/>
            <person name="Watanabe T."/>
            <person name="Nemoto F."/>
            <person name="Kurokawa K."/>
            <person name="Hayashi T."/>
            <person name="Fukui M."/>
        </authorList>
    </citation>
    <scope>NUCLEOTIDE SEQUENCE [LARGE SCALE GENOMIC DNA]</scope>
</reference>